<dbReference type="CDD" id="cd07822">
    <property type="entry name" value="SRPBCC_4"/>
    <property type="match status" value="1"/>
</dbReference>
<sequence length="176" mass="18875">MELFRGDHVLAAGLVLAVLASGSPLDPREPGEHSVIYRVDTVVSASQERIYGLLTDFAGYSRWNPWVTKAAGGTAPGDEVKVDVILGSVTMAAKHVVLNGVPGQRFCWKDAGWNSWFVYGQRCRTLTSQPDGTVLVSNELLIDGVLSGGANHFMGKAMRDGMQAENAALKRVAESS</sequence>
<evidence type="ECO:0000313" key="2">
    <source>
        <dbReference type="Proteomes" id="UP001515943"/>
    </source>
</evidence>
<keyword evidence="2" id="KW-1185">Reference proteome</keyword>
<evidence type="ECO:0000313" key="1">
    <source>
        <dbReference type="EMBL" id="NKE57717.1"/>
    </source>
</evidence>
<name>A0ABX1FFX2_9PSEU</name>
<organism evidence="1 2">
    <name type="scientific">Lentzea indica</name>
    <dbReference type="NCBI Taxonomy" id="2604800"/>
    <lineage>
        <taxon>Bacteria</taxon>
        <taxon>Bacillati</taxon>
        <taxon>Actinomycetota</taxon>
        <taxon>Actinomycetes</taxon>
        <taxon>Pseudonocardiales</taxon>
        <taxon>Pseudonocardiaceae</taxon>
        <taxon>Lentzea</taxon>
    </lineage>
</organism>
<gene>
    <name evidence="1" type="ORF">FXN61_13075</name>
</gene>
<comment type="caution">
    <text evidence="1">The sequence shown here is derived from an EMBL/GenBank/DDBJ whole genome shotgun (WGS) entry which is preliminary data.</text>
</comment>
<dbReference type="Gene3D" id="3.30.530.20">
    <property type="match status" value="1"/>
</dbReference>
<protein>
    <submittedName>
        <fullName evidence="1">SRPBCC domain-containing protein</fullName>
    </submittedName>
</protein>
<dbReference type="Proteomes" id="UP001515943">
    <property type="component" value="Unassembled WGS sequence"/>
</dbReference>
<dbReference type="Pfam" id="PF10604">
    <property type="entry name" value="Polyketide_cyc2"/>
    <property type="match status" value="1"/>
</dbReference>
<dbReference type="InterPro" id="IPR019587">
    <property type="entry name" value="Polyketide_cyclase/dehydratase"/>
</dbReference>
<reference evidence="1 2" key="1">
    <citation type="submission" date="2019-08" db="EMBL/GenBank/DDBJ databases">
        <title>Lentzea from Indian Himalayas.</title>
        <authorList>
            <person name="Mandal S."/>
            <person name="Mallick Gupta A."/>
            <person name="Maiti P.K."/>
            <person name="Sarkar J."/>
            <person name="Mandal S."/>
        </authorList>
    </citation>
    <scope>NUCLEOTIDE SEQUENCE [LARGE SCALE GENOMIC DNA]</scope>
    <source>
        <strain evidence="1 2">PSKA42</strain>
    </source>
</reference>
<dbReference type="EMBL" id="VSRL01000037">
    <property type="protein sequence ID" value="NKE57717.1"/>
    <property type="molecule type" value="Genomic_DNA"/>
</dbReference>
<accession>A0ABX1FFX2</accession>
<proteinExistence type="predicted"/>
<dbReference type="SUPFAM" id="SSF55961">
    <property type="entry name" value="Bet v1-like"/>
    <property type="match status" value="1"/>
</dbReference>
<dbReference type="InterPro" id="IPR023393">
    <property type="entry name" value="START-like_dom_sf"/>
</dbReference>